<keyword evidence="2" id="KW-1185">Reference proteome</keyword>
<dbReference type="InterPro" id="IPR040442">
    <property type="entry name" value="Pyrv_kinase-like_dom_sf"/>
</dbReference>
<dbReference type="InterPro" id="IPR015813">
    <property type="entry name" value="Pyrv/PenolPyrv_kinase-like_dom"/>
</dbReference>
<dbReference type="SUPFAM" id="SSF51621">
    <property type="entry name" value="Phosphoenolpyruvate/pyruvate domain"/>
    <property type="match status" value="1"/>
</dbReference>
<dbReference type="Gene3D" id="3.20.20.60">
    <property type="entry name" value="Phosphoenolpyruvate-binding domains"/>
    <property type="match status" value="1"/>
</dbReference>
<reference evidence="1" key="1">
    <citation type="submission" date="2025-08" db="UniProtKB">
        <authorList>
            <consortium name="Ensembl"/>
        </authorList>
    </citation>
    <scope>IDENTIFICATION</scope>
</reference>
<dbReference type="Proteomes" id="UP000694392">
    <property type="component" value="Unplaced"/>
</dbReference>
<dbReference type="GO" id="GO:0106064">
    <property type="term" value="P:regulation of cobalamin metabolic process"/>
    <property type="evidence" value="ECO:0007669"/>
    <property type="project" value="TreeGrafter"/>
</dbReference>
<protein>
    <recommendedName>
        <fullName evidence="3">HpcH/HpaI aldolase/citrate lyase domain-containing protein</fullName>
    </recommendedName>
</protein>
<dbReference type="GO" id="GO:0047777">
    <property type="term" value="F:(S)-citramalyl-CoA lyase activity"/>
    <property type="evidence" value="ECO:0007669"/>
    <property type="project" value="TreeGrafter"/>
</dbReference>
<dbReference type="AlphaFoldDB" id="A0A8D0GPL0"/>
<evidence type="ECO:0008006" key="3">
    <source>
        <dbReference type="Google" id="ProtNLM"/>
    </source>
</evidence>
<evidence type="ECO:0000313" key="1">
    <source>
        <dbReference type="Ensembl" id="ENSSPUP00000007929.1"/>
    </source>
</evidence>
<accession>A0A8D0GPL0</accession>
<proteinExistence type="predicted"/>
<reference evidence="1" key="2">
    <citation type="submission" date="2025-09" db="UniProtKB">
        <authorList>
            <consortium name="Ensembl"/>
        </authorList>
    </citation>
    <scope>IDENTIFICATION</scope>
</reference>
<dbReference type="Ensembl" id="ENSSPUT00000008449.1">
    <property type="protein sequence ID" value="ENSSPUP00000007929.1"/>
    <property type="gene ID" value="ENSSPUG00000006130.1"/>
</dbReference>
<evidence type="ECO:0000313" key="2">
    <source>
        <dbReference type="Proteomes" id="UP000694392"/>
    </source>
</evidence>
<sequence>EAKSQLRRKYKGPDNNPIAVPKLGYHSEHSHKYIPRRAVLYVPGDDERKIKKIPSLNVDCAVLDCEDGVALNRKVSNELFVECCMLDSFLQFARYGESCIYLPNRACLDPDRAVQLKKMCSQESTSCKSHIPQYLSDRGIPL</sequence>
<dbReference type="PANTHER" id="PTHR11105">
    <property type="entry name" value="CITRATE LYASE SUBUNIT BETA-RELATED"/>
    <property type="match status" value="1"/>
</dbReference>
<name>A0A8D0GPL0_SPHPU</name>
<dbReference type="InterPro" id="IPR040186">
    <property type="entry name" value="Citramalyl-CoA_lyase"/>
</dbReference>
<organism evidence="1 2">
    <name type="scientific">Sphenodon punctatus</name>
    <name type="common">Tuatara</name>
    <name type="synonym">Hatteria punctata</name>
    <dbReference type="NCBI Taxonomy" id="8508"/>
    <lineage>
        <taxon>Eukaryota</taxon>
        <taxon>Metazoa</taxon>
        <taxon>Chordata</taxon>
        <taxon>Craniata</taxon>
        <taxon>Vertebrata</taxon>
        <taxon>Euteleostomi</taxon>
        <taxon>Lepidosauria</taxon>
        <taxon>Sphenodontia</taxon>
        <taxon>Sphenodontidae</taxon>
        <taxon>Sphenodon</taxon>
    </lineage>
</organism>
<dbReference type="PANTHER" id="PTHR11105:SF0">
    <property type="entry name" value="CITRAMALYL-COA LYASE, MITOCHONDRIAL"/>
    <property type="match status" value="1"/>
</dbReference>